<reference evidence="1" key="2">
    <citation type="journal article" date="2015" name="Data Brief">
        <title>Shoot transcriptome of the giant reed, Arundo donax.</title>
        <authorList>
            <person name="Barrero R.A."/>
            <person name="Guerrero F.D."/>
            <person name="Moolhuijzen P."/>
            <person name="Goolsby J.A."/>
            <person name="Tidwell J."/>
            <person name="Bellgard S.E."/>
            <person name="Bellgard M.I."/>
        </authorList>
    </citation>
    <scope>NUCLEOTIDE SEQUENCE</scope>
    <source>
        <tissue evidence="1">Shoot tissue taken approximately 20 cm above the soil surface</tissue>
    </source>
</reference>
<sequence>MPCEFTRLLS</sequence>
<accession>A0A0A9BA66</accession>
<evidence type="ECO:0000313" key="1">
    <source>
        <dbReference type="EMBL" id="JAD59058.1"/>
    </source>
</evidence>
<name>A0A0A9BA66_ARUDO</name>
<reference evidence="1" key="1">
    <citation type="submission" date="2014-09" db="EMBL/GenBank/DDBJ databases">
        <authorList>
            <person name="Magalhaes I.L.F."/>
            <person name="Oliveira U."/>
            <person name="Santos F.R."/>
            <person name="Vidigal T.H.D.A."/>
            <person name="Brescovit A.D."/>
            <person name="Santos A.J."/>
        </authorList>
    </citation>
    <scope>NUCLEOTIDE SEQUENCE</scope>
    <source>
        <tissue evidence="1">Shoot tissue taken approximately 20 cm above the soil surface</tissue>
    </source>
</reference>
<protein>
    <submittedName>
        <fullName evidence="1">Uncharacterized protein</fullName>
    </submittedName>
</protein>
<organism evidence="1">
    <name type="scientific">Arundo donax</name>
    <name type="common">Giant reed</name>
    <name type="synonym">Donax arundinaceus</name>
    <dbReference type="NCBI Taxonomy" id="35708"/>
    <lineage>
        <taxon>Eukaryota</taxon>
        <taxon>Viridiplantae</taxon>
        <taxon>Streptophyta</taxon>
        <taxon>Embryophyta</taxon>
        <taxon>Tracheophyta</taxon>
        <taxon>Spermatophyta</taxon>
        <taxon>Magnoliopsida</taxon>
        <taxon>Liliopsida</taxon>
        <taxon>Poales</taxon>
        <taxon>Poaceae</taxon>
        <taxon>PACMAD clade</taxon>
        <taxon>Arundinoideae</taxon>
        <taxon>Arundineae</taxon>
        <taxon>Arundo</taxon>
    </lineage>
</organism>
<dbReference type="EMBL" id="GBRH01238837">
    <property type="protein sequence ID" value="JAD59058.1"/>
    <property type="molecule type" value="Transcribed_RNA"/>
</dbReference>
<proteinExistence type="predicted"/>